<evidence type="ECO:0000259" key="13">
    <source>
        <dbReference type="Pfam" id="PF08263"/>
    </source>
</evidence>
<keyword evidence="3" id="KW-1003">Cell membrane</keyword>
<dbReference type="GO" id="GO:0005886">
    <property type="term" value="C:plasma membrane"/>
    <property type="evidence" value="ECO:0007669"/>
    <property type="project" value="UniProtKB-SubCell"/>
</dbReference>
<sequence>MKIELVSSLLVMSLCWLCHCNHVFVVSGLCLDDQKSLLLQLKNNFTFSESGIKLNSWNASDDCCRWVGVTCDKEGHVTSLDLSGERISVGFDDTSVLSHMTSLQKLVHNLTNIRRLYLDGVSITARGHEWCSALMSMHDLQELSMLSLSVSHTNFSGPIPFSIGNMRNLSELDLSICGFNGTIPNSLSNLTKLSYLDLSLNSFTGPMTLFSVPKKLSHLGLSNNDLSGLIPSSHFEGMHNLFEIDLSYNSFTGSIPSSLFALPSLQQIKLSHNKFSELDGFINVTSSTLEILDISNNNLSGSFPAFIFQLNSSLTDLSLSSNKFEWSVLPKIHSVSVTNADMFSFPYMEVLEMASCNLKTIPGFLKNCSSLVLLDLSDNQIQGIVPNWIWKLDNLVELNISHNFLTGLEGPFKNLTGAMVVIDLHHNKIQGPMPVLPKSADILDFSSNKFSSIPQDIGNRMPFTYYVSLSNNTLHGNIPYSLCNASYLQVLDLSINNISGTIPSCLMMMMNGTLEALNLKNNNLSGPIPNTVPVSCGLWNLNLRGNQLDGSIPKSLAYCSKLEVLDLGSNQITGGFPCFLKEISTLRVLVLRNNKFQGSLKCLKANKTWEMLQIVDIAFNNFSGKLPRKYFTTWKRNITGNKEEAGSKFIEKQISSGDGLYYRDSITVTNKGQQMELVKILTIFTSIDFSSNHFDGPIPQELMDWKELYVLNLSNNAFSGKIPSSIGNMRQLESLDLSQNSLSGEIPVQLASLSFLSYLNLSFNHLVGKIPTSTQLQSFSASSFEGNDGLYGPPLTKNPDHKEQEVLPQQECGRLACTIDWNFISVEMGLIFGHGVIFGPLLIWKQWRLWYWQLVHKILCQIFPRVYLECVTRRGQTYEVLRWRH</sequence>
<dbReference type="FunFam" id="3.80.10.10:FF:000383">
    <property type="entry name" value="Leucine-rich repeat receptor protein kinase EMS1"/>
    <property type="match status" value="1"/>
</dbReference>
<evidence type="ECO:0000256" key="7">
    <source>
        <dbReference type="ARBA" id="ARBA00022737"/>
    </source>
</evidence>
<comment type="subcellular location">
    <subcellularLocation>
        <location evidence="1">Cell membrane</location>
        <topology evidence="1">Single-pass type I membrane protein</topology>
    </subcellularLocation>
</comment>
<dbReference type="InterPro" id="IPR003591">
    <property type="entry name" value="Leu-rich_rpt_typical-subtyp"/>
</dbReference>
<keyword evidence="5" id="KW-0812">Transmembrane</keyword>
<reference evidence="15" key="2">
    <citation type="submission" date="2018-02" db="UniProtKB">
        <authorList>
            <consortium name="EnsemblPlants"/>
        </authorList>
    </citation>
    <scope>IDENTIFICATION</scope>
    <source>
        <strain evidence="15">Williams 82</strain>
    </source>
</reference>
<name>A0A0R0KF65_SOYBN</name>
<evidence type="ECO:0000256" key="11">
    <source>
        <dbReference type="ARBA" id="ARBA00023180"/>
    </source>
</evidence>
<dbReference type="InterPro" id="IPR001611">
    <property type="entry name" value="Leu-rich_rpt"/>
</dbReference>
<dbReference type="Gene3D" id="3.80.10.10">
    <property type="entry name" value="Ribonuclease Inhibitor"/>
    <property type="match status" value="4"/>
</dbReference>
<organism evidence="14">
    <name type="scientific">Glycine max</name>
    <name type="common">Soybean</name>
    <name type="synonym">Glycine hispida</name>
    <dbReference type="NCBI Taxonomy" id="3847"/>
    <lineage>
        <taxon>Eukaryota</taxon>
        <taxon>Viridiplantae</taxon>
        <taxon>Streptophyta</taxon>
        <taxon>Embryophyta</taxon>
        <taxon>Tracheophyta</taxon>
        <taxon>Spermatophyta</taxon>
        <taxon>Magnoliopsida</taxon>
        <taxon>eudicotyledons</taxon>
        <taxon>Gunneridae</taxon>
        <taxon>Pentapetalae</taxon>
        <taxon>rosids</taxon>
        <taxon>fabids</taxon>
        <taxon>Fabales</taxon>
        <taxon>Fabaceae</taxon>
        <taxon>Papilionoideae</taxon>
        <taxon>50 kb inversion clade</taxon>
        <taxon>NPAAA clade</taxon>
        <taxon>indigoferoid/millettioid clade</taxon>
        <taxon>Phaseoleae</taxon>
        <taxon>Glycine</taxon>
        <taxon>Glycine subgen. Soja</taxon>
    </lineage>
</organism>
<dbReference type="FunFam" id="3.80.10.10:FF:000111">
    <property type="entry name" value="LRR receptor-like serine/threonine-protein kinase ERECTA"/>
    <property type="match status" value="1"/>
</dbReference>
<dbReference type="Pfam" id="PF00560">
    <property type="entry name" value="LRR_1"/>
    <property type="match status" value="4"/>
</dbReference>
<feature type="chain" id="PRO_5014522222" description="Leucine-rich repeat-containing N-terminal plant-type domain-containing protein" evidence="12">
    <location>
        <begin position="21"/>
        <end position="885"/>
    </location>
</feature>
<proteinExistence type="inferred from homology"/>
<evidence type="ECO:0000313" key="16">
    <source>
        <dbReference type="Proteomes" id="UP000008827"/>
    </source>
</evidence>
<dbReference type="AlphaFoldDB" id="A0A0R0KF65"/>
<evidence type="ECO:0000256" key="10">
    <source>
        <dbReference type="ARBA" id="ARBA00023170"/>
    </source>
</evidence>
<dbReference type="EnsemblPlants" id="KRH65696">
    <property type="protein sequence ID" value="KRH65696"/>
    <property type="gene ID" value="GLYMA_03G055300"/>
</dbReference>
<dbReference type="PRINTS" id="PR00019">
    <property type="entry name" value="LEURICHRPT"/>
</dbReference>
<comment type="similarity">
    <text evidence="2">Belongs to the RLP family.</text>
</comment>
<dbReference type="EMBL" id="CM000836">
    <property type="protein sequence ID" value="KRH65696.1"/>
    <property type="molecule type" value="Genomic_DNA"/>
</dbReference>
<feature type="signal peptide" evidence="12">
    <location>
        <begin position="1"/>
        <end position="20"/>
    </location>
</feature>
<dbReference type="InterPro" id="IPR032675">
    <property type="entry name" value="LRR_dom_sf"/>
</dbReference>
<feature type="domain" description="Leucine-rich repeat-containing N-terminal plant-type" evidence="13">
    <location>
        <begin position="32"/>
        <end position="72"/>
    </location>
</feature>
<protein>
    <recommendedName>
        <fullName evidence="13">Leucine-rich repeat-containing N-terminal plant-type domain-containing protein</fullName>
    </recommendedName>
</protein>
<keyword evidence="10" id="KW-0675">Receptor</keyword>
<dbReference type="FunFam" id="3.80.10.10:FF:000095">
    <property type="entry name" value="LRR receptor-like serine/threonine-protein kinase GSO1"/>
    <property type="match status" value="1"/>
</dbReference>
<evidence type="ECO:0000256" key="2">
    <source>
        <dbReference type="ARBA" id="ARBA00009592"/>
    </source>
</evidence>
<reference evidence="14" key="3">
    <citation type="submission" date="2018-07" db="EMBL/GenBank/DDBJ databases">
        <title>WGS assembly of Glycine max.</title>
        <authorList>
            <person name="Schmutz J."/>
            <person name="Cannon S."/>
            <person name="Schlueter J."/>
            <person name="Ma J."/>
            <person name="Mitros T."/>
            <person name="Nelson W."/>
            <person name="Hyten D."/>
            <person name="Song Q."/>
            <person name="Thelen J."/>
            <person name="Cheng J."/>
            <person name="Xu D."/>
            <person name="Hellsten U."/>
            <person name="May G."/>
            <person name="Yu Y."/>
            <person name="Sakurai T."/>
            <person name="Umezawa T."/>
            <person name="Bhattacharyya M."/>
            <person name="Sandhu D."/>
            <person name="Valliyodan B."/>
            <person name="Lindquist E."/>
            <person name="Peto M."/>
            <person name="Grant D."/>
            <person name="Shu S."/>
            <person name="Goodstein D."/>
            <person name="Barry K."/>
            <person name="Futrell-Griggs M."/>
            <person name="Abernathy B."/>
            <person name="Du J."/>
            <person name="Tian Z."/>
            <person name="Zhu L."/>
            <person name="Gill N."/>
            <person name="Joshi T."/>
            <person name="Libault M."/>
            <person name="Sethuraman A."/>
            <person name="Zhang X."/>
            <person name="Shinozaki K."/>
            <person name="Nguyen H."/>
            <person name="Wing R."/>
            <person name="Cregan P."/>
            <person name="Specht J."/>
            <person name="Grimwood J."/>
            <person name="Rokhsar D."/>
            <person name="Stacey G."/>
            <person name="Shoemaker R."/>
            <person name="Jackson S."/>
        </authorList>
    </citation>
    <scope>NUCLEOTIDE SEQUENCE</scope>
    <source>
        <tissue evidence="14">Callus</tissue>
    </source>
</reference>
<evidence type="ECO:0000256" key="4">
    <source>
        <dbReference type="ARBA" id="ARBA00022614"/>
    </source>
</evidence>
<dbReference type="Pfam" id="PF13516">
    <property type="entry name" value="LRR_6"/>
    <property type="match status" value="1"/>
</dbReference>
<dbReference type="Pfam" id="PF08263">
    <property type="entry name" value="LRRNT_2"/>
    <property type="match status" value="1"/>
</dbReference>
<evidence type="ECO:0000256" key="8">
    <source>
        <dbReference type="ARBA" id="ARBA00022989"/>
    </source>
</evidence>
<dbReference type="Pfam" id="PF13855">
    <property type="entry name" value="LRR_8"/>
    <property type="match status" value="3"/>
</dbReference>
<dbReference type="Proteomes" id="UP000008827">
    <property type="component" value="Chromosome 3"/>
</dbReference>
<evidence type="ECO:0000256" key="6">
    <source>
        <dbReference type="ARBA" id="ARBA00022729"/>
    </source>
</evidence>
<keyword evidence="16" id="KW-1185">Reference proteome</keyword>
<keyword evidence="11" id="KW-0325">Glycoprotein</keyword>
<evidence type="ECO:0000256" key="3">
    <source>
        <dbReference type="ARBA" id="ARBA00022475"/>
    </source>
</evidence>
<dbReference type="Gramene" id="KRH65696">
    <property type="protein sequence ID" value="KRH65696"/>
    <property type="gene ID" value="GLYMA_03G055300"/>
</dbReference>
<evidence type="ECO:0000313" key="14">
    <source>
        <dbReference type="EMBL" id="KRH65696.1"/>
    </source>
</evidence>
<dbReference type="InParanoid" id="A0A0R0KF65"/>
<evidence type="ECO:0000256" key="1">
    <source>
        <dbReference type="ARBA" id="ARBA00004251"/>
    </source>
</evidence>
<reference evidence="14 15" key="1">
    <citation type="journal article" date="2010" name="Nature">
        <title>Genome sequence of the palaeopolyploid soybean.</title>
        <authorList>
            <person name="Schmutz J."/>
            <person name="Cannon S.B."/>
            <person name="Schlueter J."/>
            <person name="Ma J."/>
            <person name="Mitros T."/>
            <person name="Nelson W."/>
            <person name="Hyten D.L."/>
            <person name="Song Q."/>
            <person name="Thelen J.J."/>
            <person name="Cheng J."/>
            <person name="Xu D."/>
            <person name="Hellsten U."/>
            <person name="May G.D."/>
            <person name="Yu Y."/>
            <person name="Sakurai T."/>
            <person name="Umezawa T."/>
            <person name="Bhattacharyya M.K."/>
            <person name="Sandhu D."/>
            <person name="Valliyodan B."/>
            <person name="Lindquist E."/>
            <person name="Peto M."/>
            <person name="Grant D."/>
            <person name="Shu S."/>
            <person name="Goodstein D."/>
            <person name="Barry K."/>
            <person name="Futrell-Griggs M."/>
            <person name="Abernathy B."/>
            <person name="Du J."/>
            <person name="Tian Z."/>
            <person name="Zhu L."/>
            <person name="Gill N."/>
            <person name="Joshi T."/>
            <person name="Libault M."/>
            <person name="Sethuraman A."/>
            <person name="Zhang X.-C."/>
            <person name="Shinozaki K."/>
            <person name="Nguyen H.T."/>
            <person name="Wing R.A."/>
            <person name="Cregan P."/>
            <person name="Specht J."/>
            <person name="Grimwood J."/>
            <person name="Rokhsar D."/>
            <person name="Stacey G."/>
            <person name="Shoemaker R.C."/>
            <person name="Jackson S.A."/>
        </authorList>
    </citation>
    <scope>NUCLEOTIDE SEQUENCE</scope>
    <source>
        <strain evidence="15">cv. Williams 82</strain>
        <tissue evidence="14">Callus</tissue>
    </source>
</reference>
<evidence type="ECO:0000256" key="12">
    <source>
        <dbReference type="SAM" id="SignalP"/>
    </source>
</evidence>
<dbReference type="InterPro" id="IPR046956">
    <property type="entry name" value="RLP23-like"/>
</dbReference>
<dbReference type="InterPro" id="IPR013210">
    <property type="entry name" value="LRR_N_plant-typ"/>
</dbReference>
<gene>
    <name evidence="14" type="ORF">GLYMA_03G055300</name>
</gene>
<dbReference type="SUPFAM" id="SSF52058">
    <property type="entry name" value="L domain-like"/>
    <property type="match status" value="2"/>
</dbReference>
<keyword evidence="7" id="KW-0677">Repeat</keyword>
<keyword evidence="8" id="KW-1133">Transmembrane helix</keyword>
<keyword evidence="4" id="KW-0433">Leucine-rich repeat</keyword>
<dbReference type="PANTHER" id="PTHR48061:SF49">
    <property type="entry name" value="DISEASE RESISTANCE FAMILY PROTEIN_LRR PROTEIN"/>
    <property type="match status" value="1"/>
</dbReference>
<dbReference type="OMA" id="CANEYYH"/>
<evidence type="ECO:0000256" key="9">
    <source>
        <dbReference type="ARBA" id="ARBA00023136"/>
    </source>
</evidence>
<accession>A0A0R0KF65</accession>
<evidence type="ECO:0000256" key="5">
    <source>
        <dbReference type="ARBA" id="ARBA00022692"/>
    </source>
</evidence>
<dbReference type="SMR" id="A0A0R0KF65"/>
<keyword evidence="6 12" id="KW-0732">Signal</keyword>
<evidence type="ECO:0000313" key="15">
    <source>
        <dbReference type="EnsemblPlants" id="KRH65696"/>
    </source>
</evidence>
<dbReference type="SMART" id="SM00369">
    <property type="entry name" value="LRR_TYP"/>
    <property type="match status" value="4"/>
</dbReference>
<dbReference type="STRING" id="3847.A0A0R0KF65"/>
<dbReference type="PANTHER" id="PTHR48061">
    <property type="entry name" value="LEUCINE-RICH REPEAT RECEPTOR PROTEIN KINASE EMS1-LIKE-RELATED"/>
    <property type="match status" value="1"/>
</dbReference>
<keyword evidence="9" id="KW-0472">Membrane</keyword>
<dbReference type="FunCoup" id="A0A0R0KF65">
    <property type="interactions" value="428"/>
</dbReference>